<reference evidence="1" key="1">
    <citation type="submission" date="2021-12" db="EMBL/GenBank/DDBJ databases">
        <title>Novel species in genus Dyadobacter.</title>
        <authorList>
            <person name="Ma C."/>
        </authorList>
    </citation>
    <scope>NUCLEOTIDE SEQUENCE</scope>
    <source>
        <strain evidence="1">CY399</strain>
    </source>
</reference>
<gene>
    <name evidence="1" type="ORF">LXM24_07135</name>
</gene>
<organism evidence="1 2">
    <name type="scientific">Dyadobacter fanqingshengii</name>
    <dbReference type="NCBI Taxonomy" id="2906443"/>
    <lineage>
        <taxon>Bacteria</taxon>
        <taxon>Pseudomonadati</taxon>
        <taxon>Bacteroidota</taxon>
        <taxon>Cytophagia</taxon>
        <taxon>Cytophagales</taxon>
        <taxon>Spirosomataceae</taxon>
        <taxon>Dyadobacter</taxon>
    </lineage>
</organism>
<evidence type="ECO:0000313" key="2">
    <source>
        <dbReference type="Proteomes" id="UP001139700"/>
    </source>
</evidence>
<comment type="caution">
    <text evidence="1">The sequence shown here is derived from an EMBL/GenBank/DDBJ whole genome shotgun (WGS) entry which is preliminary data.</text>
</comment>
<proteinExistence type="predicted"/>
<name>A0A9X1P8Y1_9BACT</name>
<dbReference type="AlphaFoldDB" id="A0A9X1P8Y1"/>
<sequence length="53" mass="5831">MATATQSNKAKPAEMEPGVYATVEEASLAKYGDLLKAIKKFNFKVVKVPERKC</sequence>
<evidence type="ECO:0000313" key="1">
    <source>
        <dbReference type="EMBL" id="MCF0039854.1"/>
    </source>
</evidence>
<dbReference type="Proteomes" id="UP001139700">
    <property type="component" value="Unassembled WGS sequence"/>
</dbReference>
<protein>
    <submittedName>
        <fullName evidence="1">Uncharacterized protein</fullName>
    </submittedName>
</protein>
<keyword evidence="2" id="KW-1185">Reference proteome</keyword>
<accession>A0A9X1P8Y1</accession>
<dbReference type="RefSeq" id="WP_234612291.1">
    <property type="nucleotide sequence ID" value="NZ_CP098806.1"/>
</dbReference>
<dbReference type="EMBL" id="JAJTTA010000002">
    <property type="protein sequence ID" value="MCF0039854.1"/>
    <property type="molecule type" value="Genomic_DNA"/>
</dbReference>